<gene>
    <name evidence="6" type="ORF">ACFSC0_18865</name>
</gene>
<reference evidence="7" key="1">
    <citation type="journal article" date="2019" name="Int. J. Syst. Evol. Microbiol.">
        <title>The Global Catalogue of Microorganisms (GCM) 10K type strain sequencing project: providing services to taxonomists for standard genome sequencing and annotation.</title>
        <authorList>
            <consortium name="The Broad Institute Genomics Platform"/>
            <consortium name="The Broad Institute Genome Sequencing Center for Infectious Disease"/>
            <person name="Wu L."/>
            <person name="Ma J."/>
        </authorList>
    </citation>
    <scope>NUCLEOTIDE SEQUENCE [LARGE SCALE GENOMIC DNA]</scope>
    <source>
        <strain evidence="7">DFY28</strain>
    </source>
</reference>
<dbReference type="CDD" id="cd06999">
    <property type="entry name" value="cupin_HpaA-like_N"/>
    <property type="match status" value="1"/>
</dbReference>
<dbReference type="InterPro" id="IPR018062">
    <property type="entry name" value="HTH_AraC-typ_CS"/>
</dbReference>
<dbReference type="Pfam" id="PF02311">
    <property type="entry name" value="AraC_binding"/>
    <property type="match status" value="1"/>
</dbReference>
<proteinExistence type="predicted"/>
<dbReference type="InterPro" id="IPR009057">
    <property type="entry name" value="Homeodomain-like_sf"/>
</dbReference>
<comment type="caution">
    <text evidence="6">The sequence shown here is derived from an EMBL/GenBank/DDBJ whole genome shotgun (WGS) entry which is preliminary data.</text>
</comment>
<organism evidence="6 7">
    <name type="scientific">Phenylobacterium terrae</name>
    <dbReference type="NCBI Taxonomy" id="2665495"/>
    <lineage>
        <taxon>Bacteria</taxon>
        <taxon>Pseudomonadati</taxon>
        <taxon>Pseudomonadota</taxon>
        <taxon>Alphaproteobacteria</taxon>
        <taxon>Caulobacterales</taxon>
        <taxon>Caulobacteraceae</taxon>
        <taxon>Phenylobacterium</taxon>
    </lineage>
</organism>
<dbReference type="PROSITE" id="PS00041">
    <property type="entry name" value="HTH_ARAC_FAMILY_1"/>
    <property type="match status" value="1"/>
</dbReference>
<evidence type="ECO:0000256" key="1">
    <source>
        <dbReference type="ARBA" id="ARBA00023015"/>
    </source>
</evidence>
<dbReference type="InterPro" id="IPR018060">
    <property type="entry name" value="HTH_AraC"/>
</dbReference>
<accession>A0ABW4N7J3</accession>
<evidence type="ECO:0000313" key="6">
    <source>
        <dbReference type="EMBL" id="MFD1785469.1"/>
    </source>
</evidence>
<dbReference type="InterPro" id="IPR050204">
    <property type="entry name" value="AraC_XylS_family_regulators"/>
</dbReference>
<dbReference type="InterPro" id="IPR011051">
    <property type="entry name" value="RmlC_Cupin_sf"/>
</dbReference>
<dbReference type="PROSITE" id="PS01124">
    <property type="entry name" value="HTH_ARAC_FAMILY_2"/>
    <property type="match status" value="1"/>
</dbReference>
<dbReference type="PANTHER" id="PTHR46796">
    <property type="entry name" value="HTH-TYPE TRANSCRIPTIONAL ACTIVATOR RHAS-RELATED"/>
    <property type="match status" value="1"/>
</dbReference>
<dbReference type="PANTHER" id="PTHR46796:SF6">
    <property type="entry name" value="ARAC SUBFAMILY"/>
    <property type="match status" value="1"/>
</dbReference>
<dbReference type="InterPro" id="IPR020449">
    <property type="entry name" value="Tscrpt_reg_AraC-type_HTH"/>
</dbReference>
<dbReference type="InterPro" id="IPR047264">
    <property type="entry name" value="Cupin_HpaA-like_N"/>
</dbReference>
<keyword evidence="1" id="KW-0805">Transcription regulation</keyword>
<evidence type="ECO:0000256" key="3">
    <source>
        <dbReference type="ARBA" id="ARBA00023159"/>
    </source>
</evidence>
<protein>
    <submittedName>
        <fullName evidence="6">Helix-turn-helix domain-containing protein</fullName>
    </submittedName>
</protein>
<dbReference type="Gene3D" id="2.60.120.10">
    <property type="entry name" value="Jelly Rolls"/>
    <property type="match status" value="1"/>
</dbReference>
<feature type="domain" description="HTH araC/xylS-type" evidence="5">
    <location>
        <begin position="188"/>
        <end position="286"/>
    </location>
</feature>
<keyword evidence="7" id="KW-1185">Reference proteome</keyword>
<evidence type="ECO:0000313" key="7">
    <source>
        <dbReference type="Proteomes" id="UP001597237"/>
    </source>
</evidence>
<keyword evidence="3" id="KW-0010">Activator</keyword>
<dbReference type="InterPro" id="IPR003313">
    <property type="entry name" value="AraC-bd"/>
</dbReference>
<keyword evidence="2" id="KW-0238">DNA-binding</keyword>
<dbReference type="SUPFAM" id="SSF51182">
    <property type="entry name" value="RmlC-like cupins"/>
    <property type="match status" value="1"/>
</dbReference>
<evidence type="ECO:0000256" key="2">
    <source>
        <dbReference type="ARBA" id="ARBA00023125"/>
    </source>
</evidence>
<dbReference type="Gene3D" id="1.10.10.60">
    <property type="entry name" value="Homeodomain-like"/>
    <property type="match status" value="1"/>
</dbReference>
<dbReference type="RefSeq" id="WP_377281530.1">
    <property type="nucleotide sequence ID" value="NZ_JBHRSI010000004.1"/>
</dbReference>
<keyword evidence="4" id="KW-0804">Transcription</keyword>
<dbReference type="SUPFAM" id="SSF46689">
    <property type="entry name" value="Homeodomain-like"/>
    <property type="match status" value="1"/>
</dbReference>
<dbReference type="PRINTS" id="PR00032">
    <property type="entry name" value="HTHARAC"/>
</dbReference>
<dbReference type="Proteomes" id="UP001597237">
    <property type="component" value="Unassembled WGS sequence"/>
</dbReference>
<dbReference type="EMBL" id="JBHUEY010000006">
    <property type="protein sequence ID" value="MFD1785469.1"/>
    <property type="molecule type" value="Genomic_DNA"/>
</dbReference>
<sequence>MQGQQIPSFFLYGEPPRAVGERFLHLESLDDRTRPSNWNIRAHSHANLSHLFYIAAGGGRMRAEDEVIPFTSPCVLLVPARLVHAFDFEVDTSGSVLTISDAYLAEIVRRDADLSALFAAPAQVSLDQPQALQDQLKSLARELAWQAPGHTAAVESLLTGVFVQVLRRHRASQAGPPAPHGSHAGLVARFRSLVEDHYRSEMGISDYAWLLAVTPKRLRSACLRITGEPPLRILHERRLLEAKRLMLYSNMTLAEIAYYLGFSDPAYFSRFFRQAAGASPRAFRRRHDGAAPDAQRRAA</sequence>
<evidence type="ECO:0000256" key="4">
    <source>
        <dbReference type="ARBA" id="ARBA00023163"/>
    </source>
</evidence>
<dbReference type="InterPro" id="IPR014710">
    <property type="entry name" value="RmlC-like_jellyroll"/>
</dbReference>
<evidence type="ECO:0000259" key="5">
    <source>
        <dbReference type="PROSITE" id="PS01124"/>
    </source>
</evidence>
<dbReference type="SMART" id="SM00342">
    <property type="entry name" value="HTH_ARAC"/>
    <property type="match status" value="1"/>
</dbReference>
<dbReference type="Pfam" id="PF12833">
    <property type="entry name" value="HTH_18"/>
    <property type="match status" value="1"/>
</dbReference>
<name>A0ABW4N7J3_9CAUL</name>